<dbReference type="EMBL" id="BOOC01000002">
    <property type="protein sequence ID" value="GIH37778.1"/>
    <property type="molecule type" value="Genomic_DNA"/>
</dbReference>
<evidence type="ECO:0000313" key="1">
    <source>
        <dbReference type="EMBL" id="GIH37778.1"/>
    </source>
</evidence>
<gene>
    <name evidence="1" type="ORF">Mco01_07780</name>
</gene>
<proteinExistence type="predicted"/>
<name>A0ABQ4FSK2_9ACTN</name>
<organism evidence="1 2">
    <name type="scientific">Microbispora corallina</name>
    <dbReference type="NCBI Taxonomy" id="83302"/>
    <lineage>
        <taxon>Bacteria</taxon>
        <taxon>Bacillati</taxon>
        <taxon>Actinomycetota</taxon>
        <taxon>Actinomycetes</taxon>
        <taxon>Streptosporangiales</taxon>
        <taxon>Streptosporangiaceae</taxon>
        <taxon>Microbispora</taxon>
    </lineage>
</organism>
<accession>A0ABQ4FSK2</accession>
<evidence type="ECO:0000313" key="2">
    <source>
        <dbReference type="Proteomes" id="UP000603904"/>
    </source>
</evidence>
<keyword evidence="2" id="KW-1185">Reference proteome</keyword>
<reference evidence="1 2" key="1">
    <citation type="submission" date="2021-01" db="EMBL/GenBank/DDBJ databases">
        <title>Whole genome shotgun sequence of Microbispora corallina NBRC 16416.</title>
        <authorList>
            <person name="Komaki H."/>
            <person name="Tamura T."/>
        </authorList>
    </citation>
    <scope>NUCLEOTIDE SEQUENCE [LARGE SCALE GENOMIC DNA]</scope>
    <source>
        <strain evidence="1 2">NBRC 16416</strain>
    </source>
</reference>
<protein>
    <submittedName>
        <fullName evidence="1">Uncharacterized protein</fullName>
    </submittedName>
</protein>
<comment type="caution">
    <text evidence="1">The sequence shown here is derived from an EMBL/GenBank/DDBJ whole genome shotgun (WGS) entry which is preliminary data.</text>
</comment>
<dbReference type="RefSeq" id="WP_239103312.1">
    <property type="nucleotide sequence ID" value="NZ_BAAAGP010000037.1"/>
</dbReference>
<dbReference type="Proteomes" id="UP000603904">
    <property type="component" value="Unassembled WGS sequence"/>
</dbReference>
<sequence length="163" mass="17147">MRGTHGGRAEPAADGDGVRAPNARRYEALGRVMAALACEAEMLEACRDLAWWRGADHSWHVEWRDGPYASEVAALLADRVGEPDQSALAVPAGPATVTTAALDVMGVSFVLRAIDPLGMERLRARPGLWRLSAALDGAGGGARAVSGAGRSAPRQHWEELLGG</sequence>